<evidence type="ECO:0000256" key="3">
    <source>
        <dbReference type="ARBA" id="ARBA00023136"/>
    </source>
</evidence>
<keyword evidence="3 4" id="KW-0472">Membrane</keyword>
<proteinExistence type="inferred from homology"/>
<dbReference type="InterPro" id="IPR050768">
    <property type="entry name" value="UPF0353/GerABKA_families"/>
</dbReference>
<gene>
    <name evidence="6" type="ORF">GCM10007380_27910</name>
</gene>
<keyword evidence="5" id="KW-1133">Transmembrane helix</keyword>
<sequence length="535" mass="60439">MGRFRAIIKRIKILLQKATDFINLYYMHQKNRNIQASNEKKTITEASNEKTITEVSYEKTIIEASNESTIIEATYEKTLTELGNSFDLVHRSFNQDEIHIIYLNSLVDSNTLEWEILSPLREMSSFNNFEKSFQQSLFKRENNQEEVLNGILDGNVALFIGRNTYLINVSGSEERAIAQSESETVISGPHDSFNEALKTNVSLIRRRVRSPRLKMIKLSVGEISKTKVLLIYIEGIANMDIVNHLKVRIESVKVDSITDSNVLIQIIDDHQNSPFPQFYTTERPDIAVSKLYAGKIIGLVDDSPNIFCTPSSFFDFFESPDDYNQRWIIGTGVRILRYIALFITLILTAFYVSICTYHYEMIPQSLLQSIMQSRSRVPFPPIVEAIFLEVVIELLREAGARLPTKIGQTIGIVGGIVIGQAAVEAGITSNILIIVVAVSAIASFIVPSYIMSASIRMVRFLFIIMAGFMGNIGIFFALGILTIHITGLTNLSSPYFMPISPTFFKDWMDSIVRGPFYKIKKGQPAMQNDGEKERN</sequence>
<dbReference type="RefSeq" id="WP_087999765.1">
    <property type="nucleotide sequence ID" value="NZ_JBNKIJ010000005.1"/>
</dbReference>
<evidence type="ECO:0000313" key="6">
    <source>
        <dbReference type="EMBL" id="GGI15425.1"/>
    </source>
</evidence>
<comment type="subcellular location">
    <subcellularLocation>
        <location evidence="4">Cell membrane</location>
    </subcellularLocation>
    <subcellularLocation>
        <location evidence="1">Membrane</location>
        <topology evidence="1">Multi-pass membrane protein</topology>
    </subcellularLocation>
</comment>
<comment type="similarity">
    <text evidence="2 4">Belongs to the GerABKA family.</text>
</comment>
<evidence type="ECO:0000256" key="1">
    <source>
        <dbReference type="ARBA" id="ARBA00004141"/>
    </source>
</evidence>
<dbReference type="AlphaFoldDB" id="A0A8J3EXW6"/>
<comment type="caution">
    <text evidence="6">The sequence shown here is derived from an EMBL/GenBank/DDBJ whole genome shotgun (WGS) entry which is preliminary data.</text>
</comment>
<evidence type="ECO:0000256" key="2">
    <source>
        <dbReference type="ARBA" id="ARBA00005278"/>
    </source>
</evidence>
<feature type="transmembrane region" description="Helical" evidence="5">
    <location>
        <begin position="335"/>
        <end position="359"/>
    </location>
</feature>
<dbReference type="PIRSF" id="PIRSF005690">
    <property type="entry name" value="GerBA"/>
    <property type="match status" value="1"/>
</dbReference>
<name>A0A8J3EXW6_9BACI</name>
<keyword evidence="5" id="KW-0812">Transmembrane</keyword>
<evidence type="ECO:0000256" key="4">
    <source>
        <dbReference type="PIRNR" id="PIRNR005690"/>
    </source>
</evidence>
<dbReference type="InterPro" id="IPR004995">
    <property type="entry name" value="Spore_Ger"/>
</dbReference>
<dbReference type="PANTHER" id="PTHR22550">
    <property type="entry name" value="SPORE GERMINATION PROTEIN"/>
    <property type="match status" value="1"/>
</dbReference>
<protein>
    <submittedName>
        <fullName evidence="6">Spore germination protein</fullName>
    </submittedName>
</protein>
<dbReference type="GO" id="GO:0009847">
    <property type="term" value="P:spore germination"/>
    <property type="evidence" value="ECO:0007669"/>
    <property type="project" value="UniProtKB-UniRule"/>
</dbReference>
<evidence type="ECO:0000313" key="7">
    <source>
        <dbReference type="Proteomes" id="UP000626244"/>
    </source>
</evidence>
<dbReference type="GO" id="GO:0005886">
    <property type="term" value="C:plasma membrane"/>
    <property type="evidence" value="ECO:0007669"/>
    <property type="project" value="UniProtKB-SubCell"/>
</dbReference>
<dbReference type="EMBL" id="BMHB01000001">
    <property type="protein sequence ID" value="GGI15425.1"/>
    <property type="molecule type" value="Genomic_DNA"/>
</dbReference>
<reference evidence="7" key="1">
    <citation type="journal article" date="2019" name="Int. J. Syst. Evol. Microbiol.">
        <title>The Global Catalogue of Microorganisms (GCM) 10K type strain sequencing project: providing services to taxonomists for standard genome sequencing and annotation.</title>
        <authorList>
            <consortium name="The Broad Institute Genomics Platform"/>
            <consortium name="The Broad Institute Genome Sequencing Center for Infectious Disease"/>
            <person name="Wu L."/>
            <person name="Ma J."/>
        </authorList>
    </citation>
    <scope>NUCLEOTIDE SEQUENCE [LARGE SCALE GENOMIC DNA]</scope>
    <source>
        <strain evidence="7">CGMCC 1.14993</strain>
    </source>
</reference>
<dbReference type="OrthoDB" id="9772630at2"/>
<feature type="transmembrane region" description="Helical" evidence="5">
    <location>
        <begin position="429"/>
        <end position="450"/>
    </location>
</feature>
<keyword evidence="7" id="KW-1185">Reference proteome</keyword>
<evidence type="ECO:0000256" key="5">
    <source>
        <dbReference type="SAM" id="Phobius"/>
    </source>
</evidence>
<dbReference type="PANTHER" id="PTHR22550:SF5">
    <property type="entry name" value="LEUCINE ZIPPER PROTEIN 4"/>
    <property type="match status" value="1"/>
</dbReference>
<dbReference type="Proteomes" id="UP000626244">
    <property type="component" value="Unassembled WGS sequence"/>
</dbReference>
<dbReference type="Pfam" id="PF03323">
    <property type="entry name" value="GerA"/>
    <property type="match status" value="1"/>
</dbReference>
<organism evidence="6 7">
    <name type="scientific">Gottfriedia solisilvae</name>
    <dbReference type="NCBI Taxonomy" id="1516104"/>
    <lineage>
        <taxon>Bacteria</taxon>
        <taxon>Bacillati</taxon>
        <taxon>Bacillota</taxon>
        <taxon>Bacilli</taxon>
        <taxon>Bacillales</taxon>
        <taxon>Bacillaceae</taxon>
        <taxon>Gottfriedia</taxon>
    </lineage>
</organism>
<feature type="transmembrane region" description="Helical" evidence="5">
    <location>
        <begin position="462"/>
        <end position="485"/>
    </location>
</feature>
<accession>A0A8J3EXW6</accession>